<dbReference type="SUPFAM" id="SSF63380">
    <property type="entry name" value="Riboflavin synthase domain-like"/>
    <property type="match status" value="1"/>
</dbReference>
<accession>A0A1F6T089</accession>
<feature type="non-terminal residue" evidence="3">
    <location>
        <position position="1"/>
    </location>
</feature>
<dbReference type="Gene3D" id="3.40.50.80">
    <property type="entry name" value="Nucleotide-binding domain of ferredoxin-NADP reductase (FNR) module"/>
    <property type="match status" value="1"/>
</dbReference>
<dbReference type="PROSITE" id="PS51384">
    <property type="entry name" value="FAD_FR"/>
    <property type="match status" value="1"/>
</dbReference>
<dbReference type="Proteomes" id="UP000179334">
    <property type="component" value="Unassembled WGS sequence"/>
</dbReference>
<sequence>RALTAPEGRRAVHGWAGFQLPQPREYHKLVPIVPLPNDPVGRVQGPPEHFSRRDGFGLTDPRMTPRAVQAEVHYCIYCHDHDGDFCSKGFPEKKGEPAKGLKTDPLGVTLTGCPLDEKISEMHALKRDGRTVAALATIMVDNPMCPATGHRICNDCMKACIYQKQDPVNIPQIETRCLTDVLALPWGVEIYDLLTRWNPLRAQQWLPKPYNDLKVLITGMGPAGFTLAHHLLQEGFAVVGMDGLKIEALPEALVQGPVRDWRELEEGLDTRVMAGFGGVAEYGITVRWDKNFLKLIYLTLARRPHFQVFGCVRFGGTVTLDDAWELGFDHVSIAVGAGLPQALPIPGSLARGMRQAADFLMALQLTGAAKEASLANLQVRLPAVVIGGGLTGIDTATEVQAYYIKQVEKTLLRYEKLVAAHGDAQGRASAAGGGTPEAAEQHVRQGLDEESKLVLDEFLAHGRLVRAEREQARQQHRAPDFIRLIQQWGGVTVAYRRRLSESPAYQRNHEEVTKAMEEGIYYADTLSPTAAALDEYAHVSALVCKRMLPNAEGRLVESDEEVKLPARAIFVATGAKPNIAYYFEHRGSLELEGGHYKTHNAGDVGLVPVAANRDCKAPAFGPFTSYNKNGNHVSFIGDTHPTFNGSVVKAVASGLRAYPGIVASFGARATEPGDDMEYAAFREDMQDLFQPRLVSVTRCAANAVELVIHAPMAAKHFKPGQIYRLQNYERLAPVVDGTRLQTETLAITGSKVDPEHGTVTLIVLERGASSRLAATFKPGEPIALMGPSGTAAHVPHNQTLLIVADRIGATGVRALAPALRAAGNRLLFFVAFRNPGEVFCRDEFEHACDEIVWVCLDGEIKPGRAQDRSFTGDVRDALKAYAHGRLGGGFRFEDLDRLYLMGGGCLVQRLRDLRHNELKEKFAKNPPATGSVYGAMQCMLKGVCSQCLQWQVDPATGKRTKAVFACSWQDQPLDMPDYDSLQERLAQNRLSEHLTNLWLDYLLERHRVARV</sequence>
<gene>
    <name evidence="3" type="ORF">A2V91_06890</name>
</gene>
<dbReference type="PANTHER" id="PTHR43513:SF3">
    <property type="entry name" value="DIHYDROOROTATE DEHYDROGENASE B (NAD(+)), ELECTRON TRANSFER SUBUNIT-RELATED"/>
    <property type="match status" value="1"/>
</dbReference>
<dbReference type="SUPFAM" id="SSF51905">
    <property type="entry name" value="FAD/NAD(P)-binding domain"/>
    <property type="match status" value="1"/>
</dbReference>
<dbReference type="InterPro" id="IPR017938">
    <property type="entry name" value="Riboflavin_synthase-like_b-brl"/>
</dbReference>
<dbReference type="EMBL" id="MFSR01000069">
    <property type="protein sequence ID" value="OGI38553.1"/>
    <property type="molecule type" value="Genomic_DNA"/>
</dbReference>
<dbReference type="SUPFAM" id="SSF51971">
    <property type="entry name" value="Nucleotide-binding domain"/>
    <property type="match status" value="1"/>
</dbReference>
<dbReference type="InterPro" id="IPR023753">
    <property type="entry name" value="FAD/NAD-binding_dom"/>
</dbReference>
<dbReference type="Gene3D" id="1.10.1060.10">
    <property type="entry name" value="Alpha-helical ferredoxin"/>
    <property type="match status" value="1"/>
</dbReference>
<dbReference type="CDD" id="cd06192">
    <property type="entry name" value="DHOD_e_trans_like"/>
    <property type="match status" value="1"/>
</dbReference>
<evidence type="ECO:0000259" key="2">
    <source>
        <dbReference type="PROSITE" id="PS51384"/>
    </source>
</evidence>
<dbReference type="Pfam" id="PF07992">
    <property type="entry name" value="Pyr_redox_2"/>
    <property type="match status" value="1"/>
</dbReference>
<protein>
    <submittedName>
        <fullName evidence="3">Pyridine nucleotide-disulfide oxidoreductase</fullName>
    </submittedName>
</protein>
<dbReference type="InterPro" id="IPR036188">
    <property type="entry name" value="FAD/NAD-bd_sf"/>
</dbReference>
<feature type="region of interest" description="Disordered" evidence="1">
    <location>
        <begin position="37"/>
        <end position="58"/>
    </location>
</feature>
<dbReference type="InterPro" id="IPR039261">
    <property type="entry name" value="FNR_nucleotide-bd"/>
</dbReference>
<dbReference type="PRINTS" id="PR00368">
    <property type="entry name" value="FADPNR"/>
</dbReference>
<dbReference type="GO" id="GO:0051536">
    <property type="term" value="F:iron-sulfur cluster binding"/>
    <property type="evidence" value="ECO:0007669"/>
    <property type="project" value="InterPro"/>
</dbReference>
<dbReference type="PANTHER" id="PTHR43513">
    <property type="entry name" value="DIHYDROOROTATE DEHYDROGENASE B (NAD(+)), ELECTRON TRANSFER SUBUNIT"/>
    <property type="match status" value="1"/>
</dbReference>
<dbReference type="InterPro" id="IPR017927">
    <property type="entry name" value="FAD-bd_FR_type"/>
</dbReference>
<dbReference type="Gene3D" id="2.40.30.10">
    <property type="entry name" value="Translation factors"/>
    <property type="match status" value="1"/>
</dbReference>
<comment type="caution">
    <text evidence="3">The sequence shown here is derived from an EMBL/GenBank/DDBJ whole genome shotgun (WGS) entry which is preliminary data.</text>
</comment>
<name>A0A1F6T089_9PROT</name>
<dbReference type="AlphaFoldDB" id="A0A1F6T089"/>
<evidence type="ECO:0000313" key="4">
    <source>
        <dbReference type="Proteomes" id="UP000179334"/>
    </source>
</evidence>
<dbReference type="SUPFAM" id="SSF52343">
    <property type="entry name" value="Ferredoxin reductase-like, C-terminal NADP-linked domain"/>
    <property type="match status" value="1"/>
</dbReference>
<proteinExistence type="predicted"/>
<evidence type="ECO:0000256" key="1">
    <source>
        <dbReference type="SAM" id="MobiDB-lite"/>
    </source>
</evidence>
<evidence type="ECO:0000313" key="3">
    <source>
        <dbReference type="EMBL" id="OGI38553.1"/>
    </source>
</evidence>
<feature type="domain" description="FAD-binding FR-type" evidence="2">
    <location>
        <begin position="686"/>
        <end position="794"/>
    </location>
</feature>
<reference evidence="3 4" key="1">
    <citation type="journal article" date="2016" name="Nat. Commun.">
        <title>Thousands of microbial genomes shed light on interconnected biogeochemical processes in an aquifer system.</title>
        <authorList>
            <person name="Anantharaman K."/>
            <person name="Brown C.T."/>
            <person name="Hug L.A."/>
            <person name="Sharon I."/>
            <person name="Castelle C.J."/>
            <person name="Probst A.J."/>
            <person name="Thomas B.C."/>
            <person name="Singh A."/>
            <person name="Wilkins M.J."/>
            <person name="Karaoz U."/>
            <person name="Brodie E.L."/>
            <person name="Williams K.H."/>
            <person name="Hubbard S.S."/>
            <person name="Banfield J.F."/>
        </authorList>
    </citation>
    <scope>NUCLEOTIDE SEQUENCE [LARGE SCALE GENOMIC DNA]</scope>
</reference>
<dbReference type="InterPro" id="IPR009051">
    <property type="entry name" value="Helical_ferredxn"/>
</dbReference>
<dbReference type="GO" id="GO:0016491">
    <property type="term" value="F:oxidoreductase activity"/>
    <property type="evidence" value="ECO:0007669"/>
    <property type="project" value="InterPro"/>
</dbReference>
<dbReference type="InterPro" id="IPR050353">
    <property type="entry name" value="PyrK_electron_transfer"/>
</dbReference>
<dbReference type="Gene3D" id="3.50.50.60">
    <property type="entry name" value="FAD/NAD(P)-binding domain"/>
    <property type="match status" value="3"/>
</dbReference>
<organism evidence="3 4">
    <name type="scientific">Candidatus Muproteobacteria bacterium RBG_16_64_10</name>
    <dbReference type="NCBI Taxonomy" id="1817757"/>
    <lineage>
        <taxon>Bacteria</taxon>
        <taxon>Pseudomonadati</taxon>
        <taxon>Pseudomonadota</taxon>
        <taxon>Candidatus Muproteobacteria</taxon>
    </lineage>
</organism>